<dbReference type="InterPro" id="IPR023187">
    <property type="entry name" value="Tscrpt_reg_MarR-type_CS"/>
</dbReference>
<evidence type="ECO:0000256" key="2">
    <source>
        <dbReference type="ARBA" id="ARBA00023125"/>
    </source>
</evidence>
<dbReference type="InterPro" id="IPR000835">
    <property type="entry name" value="HTH_MarR-typ"/>
</dbReference>
<dbReference type="GO" id="GO:0003677">
    <property type="term" value="F:DNA binding"/>
    <property type="evidence" value="ECO:0007669"/>
    <property type="project" value="UniProtKB-KW"/>
</dbReference>
<evidence type="ECO:0000313" key="5">
    <source>
        <dbReference type="EMBL" id="QNN67207.1"/>
    </source>
</evidence>
<keyword evidence="2" id="KW-0238">DNA-binding</keyword>
<dbReference type="GO" id="GO:0006950">
    <property type="term" value="P:response to stress"/>
    <property type="evidence" value="ECO:0007669"/>
    <property type="project" value="TreeGrafter"/>
</dbReference>
<dbReference type="InterPro" id="IPR036390">
    <property type="entry name" value="WH_DNA-bd_sf"/>
</dbReference>
<reference evidence="5 6" key="1">
    <citation type="submission" date="2020-08" db="EMBL/GenBank/DDBJ databases">
        <title>Genome sequence of Sphingomonas lutea KCTC 23642T.</title>
        <authorList>
            <person name="Hyun D.-W."/>
            <person name="Bae J.-W."/>
        </authorList>
    </citation>
    <scope>NUCLEOTIDE SEQUENCE [LARGE SCALE GENOMIC DNA]</scope>
    <source>
        <strain evidence="5 6">KCTC 23642</strain>
    </source>
</reference>
<evidence type="ECO:0000313" key="6">
    <source>
        <dbReference type="Proteomes" id="UP000515971"/>
    </source>
</evidence>
<organism evidence="5 6">
    <name type="scientific">Sphingomonas lutea</name>
    <dbReference type="NCBI Taxonomy" id="1045317"/>
    <lineage>
        <taxon>Bacteria</taxon>
        <taxon>Pseudomonadati</taxon>
        <taxon>Pseudomonadota</taxon>
        <taxon>Alphaproteobacteria</taxon>
        <taxon>Sphingomonadales</taxon>
        <taxon>Sphingomonadaceae</taxon>
        <taxon>Sphingomonas</taxon>
    </lineage>
</organism>
<gene>
    <name evidence="5" type="ORF">H9L13_11400</name>
</gene>
<dbReference type="RefSeq" id="WP_187537799.1">
    <property type="nucleotide sequence ID" value="NZ_BAABJT010000001.1"/>
</dbReference>
<keyword evidence="6" id="KW-1185">Reference proteome</keyword>
<dbReference type="Gene3D" id="1.10.10.10">
    <property type="entry name" value="Winged helix-like DNA-binding domain superfamily/Winged helix DNA-binding domain"/>
    <property type="match status" value="1"/>
</dbReference>
<dbReference type="AlphaFoldDB" id="A0A7G9SH82"/>
<feature type="domain" description="HTH marR-type" evidence="4">
    <location>
        <begin position="54"/>
        <end position="153"/>
    </location>
</feature>
<keyword evidence="3" id="KW-0804">Transcription</keyword>
<dbReference type="PANTHER" id="PTHR33164">
    <property type="entry name" value="TRANSCRIPTIONAL REGULATOR, MARR FAMILY"/>
    <property type="match status" value="1"/>
</dbReference>
<protein>
    <submittedName>
        <fullName evidence="5">MarR family transcriptional regulator</fullName>
    </submittedName>
</protein>
<dbReference type="Proteomes" id="UP000515971">
    <property type="component" value="Chromosome"/>
</dbReference>
<dbReference type="InterPro" id="IPR036388">
    <property type="entry name" value="WH-like_DNA-bd_sf"/>
</dbReference>
<accession>A0A7G9SH82</accession>
<dbReference type="SMART" id="SM00347">
    <property type="entry name" value="HTH_MARR"/>
    <property type="match status" value="1"/>
</dbReference>
<keyword evidence="1" id="KW-0805">Transcription regulation</keyword>
<dbReference type="PROSITE" id="PS01117">
    <property type="entry name" value="HTH_MARR_1"/>
    <property type="match status" value="1"/>
</dbReference>
<evidence type="ECO:0000256" key="1">
    <source>
        <dbReference type="ARBA" id="ARBA00023015"/>
    </source>
</evidence>
<sequence length="167" mass="18083">MRRFIDCFAAQAITAANNNIECRKTFSNLQAMFGGSSPGALAARFASLAQKWIADGPAERAERARRKLLAAIGSNEPCTLGEVAARAGRGAPAVSRSVDSLVRAGLVERLQDPDNRRRLQLSLTPRGREELADQPASGSGVAIRFERLAHSELRAIERAIEILERST</sequence>
<dbReference type="PANTHER" id="PTHR33164:SF43">
    <property type="entry name" value="HTH-TYPE TRANSCRIPTIONAL REPRESSOR YETL"/>
    <property type="match status" value="1"/>
</dbReference>
<dbReference type="GO" id="GO:0003700">
    <property type="term" value="F:DNA-binding transcription factor activity"/>
    <property type="evidence" value="ECO:0007669"/>
    <property type="project" value="InterPro"/>
</dbReference>
<dbReference type="SUPFAM" id="SSF46785">
    <property type="entry name" value="Winged helix' DNA-binding domain"/>
    <property type="match status" value="1"/>
</dbReference>
<dbReference type="InterPro" id="IPR039422">
    <property type="entry name" value="MarR/SlyA-like"/>
</dbReference>
<evidence type="ECO:0000256" key="3">
    <source>
        <dbReference type="ARBA" id="ARBA00023163"/>
    </source>
</evidence>
<name>A0A7G9SH82_9SPHN</name>
<evidence type="ECO:0000259" key="4">
    <source>
        <dbReference type="SMART" id="SM00347"/>
    </source>
</evidence>
<dbReference type="Pfam" id="PF12802">
    <property type="entry name" value="MarR_2"/>
    <property type="match status" value="1"/>
</dbReference>
<dbReference type="KEGG" id="slut:H9L13_11400"/>
<dbReference type="EMBL" id="CP060718">
    <property type="protein sequence ID" value="QNN67207.1"/>
    <property type="molecule type" value="Genomic_DNA"/>
</dbReference>
<proteinExistence type="predicted"/>